<name>A0A9W9FB74_9EURO</name>
<evidence type="ECO:0000256" key="2">
    <source>
        <dbReference type="ARBA" id="ARBA00023125"/>
    </source>
</evidence>
<dbReference type="InterPro" id="IPR036864">
    <property type="entry name" value="Zn2-C6_fun-type_DNA-bd_sf"/>
</dbReference>
<dbReference type="SUPFAM" id="SSF57701">
    <property type="entry name" value="Zn2/Cys6 DNA-binding domain"/>
    <property type="match status" value="1"/>
</dbReference>
<keyword evidence="2" id="KW-0238">DNA-binding</keyword>
<dbReference type="InterPro" id="IPR050987">
    <property type="entry name" value="AtrR-like"/>
</dbReference>
<dbReference type="CDD" id="cd00067">
    <property type="entry name" value="GAL4"/>
    <property type="match status" value="1"/>
</dbReference>
<keyword evidence="4" id="KW-0539">Nucleus</keyword>
<dbReference type="Pfam" id="PF00172">
    <property type="entry name" value="Zn_clus"/>
    <property type="match status" value="1"/>
</dbReference>
<feature type="domain" description="Zn(2)-C6 fungal-type" evidence="6">
    <location>
        <begin position="11"/>
        <end position="48"/>
    </location>
</feature>
<proteinExistence type="predicted"/>
<organism evidence="7 8">
    <name type="scientific">Penicillium angulare</name>
    <dbReference type="NCBI Taxonomy" id="116970"/>
    <lineage>
        <taxon>Eukaryota</taxon>
        <taxon>Fungi</taxon>
        <taxon>Dikarya</taxon>
        <taxon>Ascomycota</taxon>
        <taxon>Pezizomycotina</taxon>
        <taxon>Eurotiomycetes</taxon>
        <taxon>Eurotiomycetidae</taxon>
        <taxon>Eurotiales</taxon>
        <taxon>Aspergillaceae</taxon>
        <taxon>Penicillium</taxon>
    </lineage>
</organism>
<reference evidence="7" key="1">
    <citation type="submission" date="2022-11" db="EMBL/GenBank/DDBJ databases">
        <authorList>
            <person name="Petersen C."/>
        </authorList>
    </citation>
    <scope>NUCLEOTIDE SEQUENCE</scope>
    <source>
        <strain evidence="7">IBT 30069</strain>
    </source>
</reference>
<dbReference type="OrthoDB" id="5958943at2759"/>
<dbReference type="GO" id="GO:0000981">
    <property type="term" value="F:DNA-binding transcription factor activity, RNA polymerase II-specific"/>
    <property type="evidence" value="ECO:0007669"/>
    <property type="project" value="InterPro"/>
</dbReference>
<dbReference type="Gene3D" id="4.10.240.10">
    <property type="entry name" value="Zn(2)-C6 fungal-type DNA-binding domain"/>
    <property type="match status" value="1"/>
</dbReference>
<feature type="compositionally biased region" description="Polar residues" evidence="5">
    <location>
        <begin position="126"/>
        <end position="138"/>
    </location>
</feature>
<evidence type="ECO:0000256" key="1">
    <source>
        <dbReference type="ARBA" id="ARBA00023015"/>
    </source>
</evidence>
<dbReference type="PANTHER" id="PTHR46910">
    <property type="entry name" value="TRANSCRIPTION FACTOR PDR1"/>
    <property type="match status" value="1"/>
</dbReference>
<dbReference type="InterPro" id="IPR001138">
    <property type="entry name" value="Zn2Cys6_DnaBD"/>
</dbReference>
<dbReference type="GO" id="GO:0003677">
    <property type="term" value="F:DNA binding"/>
    <property type="evidence" value="ECO:0007669"/>
    <property type="project" value="UniProtKB-KW"/>
</dbReference>
<dbReference type="EMBL" id="JAPQKH010000005">
    <property type="protein sequence ID" value="KAJ5096880.1"/>
    <property type="molecule type" value="Genomic_DNA"/>
</dbReference>
<protein>
    <recommendedName>
        <fullName evidence="6">Zn(2)-C6 fungal-type domain-containing protein</fullName>
    </recommendedName>
</protein>
<evidence type="ECO:0000313" key="8">
    <source>
        <dbReference type="Proteomes" id="UP001149165"/>
    </source>
</evidence>
<evidence type="ECO:0000259" key="6">
    <source>
        <dbReference type="PROSITE" id="PS50048"/>
    </source>
</evidence>
<sequence length="842" mass="94353">METTRRRQLHSCDPCRKGKRGCDAPKIRSETGFSSCSNCKRWNKDCTFNWLASKRVSAKENRKESRKKTQPPASTSSHNSDIQSLTQSHGPELDEILRSTSSNPPNLGDIFSFTNTPPEYAPTPYQPGNISLEGGSTSEWSDEQSTFFAWTSSIPFNGPMNTVTPGSNSSFSAAESESTGDAPLALLLENDLNALEGGNDDPASVTECEDSYDKNKSIQRYTSIAEQDAPWSFCVASDKAAKEYARSTMTRNLVRIYHDSMENALSCWLTEHNCPYGDSAGGIIPYKEKEAWAPNWSNRMCIRVCRLDRVASSVRGRTLSAEEDRTAARALHLAIMAFASQWTQHAQKGTGSSIPEAIDQDERSIREHVWNKARHALEHTTGIPSFRIIFANIIFSLTQCPLKNRQNQSLGQLLEADRAPIFLENANRQLYTFRHKLTRLQREASPLMQERRRQSVSSSMTDALGLSQSSDTQGVDPILSNQEYRTTLSLMFWLGIMFDTLSAAMYQRPLVVSDEDSQISSASPTMFDPGSQFEFGGWNIPRKGIPEKQDVWGDFFLRHPVESGQSTQAQPRWPCSYDEAASVLSEATPVKVLLYRRVTQLQTLVYRGASCDRLEEVIQKTIFVYRHWQSKYEGFMLDCVANHELLPPRIQSWYVILDGHWHLAAMLLADVLEGIDRGGLGSDFERETRDATNFVTTLRIDNAFAVGGLARSSLHGREPTMHRHFHDSLNEVAFLVEPWTVVLIHSFAKAGYISLENIDASGKYASLTESLRENCEFCIRALEYLGRKSDMATVVAGTLSRSLKARFSTDSDNYGSRILTPSSLSPDMALFNEQLTGNIDLL</sequence>
<dbReference type="AlphaFoldDB" id="A0A9W9FB74"/>
<keyword evidence="8" id="KW-1185">Reference proteome</keyword>
<dbReference type="PROSITE" id="PS50048">
    <property type="entry name" value="ZN2_CY6_FUNGAL_2"/>
    <property type="match status" value="1"/>
</dbReference>
<feature type="non-terminal residue" evidence="7">
    <location>
        <position position="1"/>
    </location>
</feature>
<keyword evidence="3" id="KW-0804">Transcription</keyword>
<feature type="compositionally biased region" description="Polar residues" evidence="5">
    <location>
        <begin position="71"/>
        <end position="89"/>
    </location>
</feature>
<dbReference type="SMART" id="SM00066">
    <property type="entry name" value="GAL4"/>
    <property type="match status" value="1"/>
</dbReference>
<gene>
    <name evidence="7" type="ORF">N7456_007601</name>
</gene>
<evidence type="ECO:0000256" key="4">
    <source>
        <dbReference type="ARBA" id="ARBA00023242"/>
    </source>
</evidence>
<reference evidence="7" key="2">
    <citation type="journal article" date="2023" name="IMA Fungus">
        <title>Comparative genomic study of the Penicillium genus elucidates a diverse pangenome and 15 lateral gene transfer events.</title>
        <authorList>
            <person name="Petersen C."/>
            <person name="Sorensen T."/>
            <person name="Nielsen M.R."/>
            <person name="Sondergaard T.E."/>
            <person name="Sorensen J.L."/>
            <person name="Fitzpatrick D.A."/>
            <person name="Frisvad J.C."/>
            <person name="Nielsen K.L."/>
        </authorList>
    </citation>
    <scope>NUCLEOTIDE SEQUENCE</scope>
    <source>
        <strain evidence="7">IBT 30069</strain>
    </source>
</reference>
<keyword evidence="1" id="KW-0805">Transcription regulation</keyword>
<evidence type="ECO:0000256" key="3">
    <source>
        <dbReference type="ARBA" id="ARBA00023163"/>
    </source>
</evidence>
<feature type="region of interest" description="Disordered" evidence="5">
    <location>
        <begin position="57"/>
        <end position="138"/>
    </location>
</feature>
<dbReference type="GO" id="GO:0008270">
    <property type="term" value="F:zinc ion binding"/>
    <property type="evidence" value="ECO:0007669"/>
    <property type="project" value="InterPro"/>
</dbReference>
<accession>A0A9W9FB74</accession>
<dbReference type="Proteomes" id="UP001149165">
    <property type="component" value="Unassembled WGS sequence"/>
</dbReference>
<evidence type="ECO:0000256" key="5">
    <source>
        <dbReference type="SAM" id="MobiDB-lite"/>
    </source>
</evidence>
<evidence type="ECO:0000313" key="7">
    <source>
        <dbReference type="EMBL" id="KAJ5096880.1"/>
    </source>
</evidence>
<dbReference type="PANTHER" id="PTHR46910:SF1">
    <property type="entry name" value="MISCELLANEOUS ZN(II)2CYS6 TRANSCRIPTION FACTOR (EUROFUNG)-RELATED"/>
    <property type="match status" value="1"/>
</dbReference>
<comment type="caution">
    <text evidence="7">The sequence shown here is derived from an EMBL/GenBank/DDBJ whole genome shotgun (WGS) entry which is preliminary data.</text>
</comment>